<dbReference type="OrthoDB" id="9972196at2759"/>
<dbReference type="PANTHER" id="PTHR30344">
    <property type="entry name" value="6-PHOSPHOGLUCONOLACTONASE-RELATED"/>
    <property type="match status" value="1"/>
</dbReference>
<dbReference type="AlphaFoldDB" id="A0A550C2H9"/>
<keyword evidence="3" id="KW-1185">Reference proteome</keyword>
<name>A0A550C2H9_9AGAR</name>
<comment type="similarity">
    <text evidence="1">Belongs to the cycloisomerase 2 family.</text>
</comment>
<sequence>MVSFKILAGGYTSSIATYLFDSEAASLTLSTTSPSNNSPSWLALNPTDPTILYATNEISPVGSLEAFKIAEDGSVVSTDTISTQGNGPAFTTILSTGEVVGPNYGDNIVVFAPTDADDASKFDADAAYTIAMPTDEGITNHPHMALEYGDEVFVADLGADTIWRLKRSDNGTYERWGRIDHDKGSGPRHIAIYGTSFSRRAGPYLTCSR</sequence>
<organism evidence="2 3">
    <name type="scientific">Schizophyllum amplum</name>
    <dbReference type="NCBI Taxonomy" id="97359"/>
    <lineage>
        <taxon>Eukaryota</taxon>
        <taxon>Fungi</taxon>
        <taxon>Dikarya</taxon>
        <taxon>Basidiomycota</taxon>
        <taxon>Agaricomycotina</taxon>
        <taxon>Agaricomycetes</taxon>
        <taxon>Agaricomycetidae</taxon>
        <taxon>Agaricales</taxon>
        <taxon>Schizophyllaceae</taxon>
        <taxon>Schizophyllum</taxon>
    </lineage>
</organism>
<dbReference type="Pfam" id="PF10282">
    <property type="entry name" value="Lactonase"/>
    <property type="match status" value="1"/>
</dbReference>
<dbReference type="InterPro" id="IPR019405">
    <property type="entry name" value="Lactonase_7-beta_prop"/>
</dbReference>
<gene>
    <name evidence="2" type="ORF">BD626DRAFT_610463</name>
</gene>
<comment type="caution">
    <text evidence="2">The sequence shown here is derived from an EMBL/GenBank/DDBJ whole genome shotgun (WGS) entry which is preliminary data.</text>
</comment>
<evidence type="ECO:0000256" key="1">
    <source>
        <dbReference type="ARBA" id="ARBA00005564"/>
    </source>
</evidence>
<dbReference type="Gene3D" id="2.130.10.10">
    <property type="entry name" value="YVTN repeat-like/Quinoprotein amine dehydrogenase"/>
    <property type="match status" value="1"/>
</dbReference>
<reference evidence="2 3" key="1">
    <citation type="journal article" date="2019" name="New Phytol.">
        <title>Comparative genomics reveals unique wood-decay strategies and fruiting body development in the Schizophyllaceae.</title>
        <authorList>
            <person name="Almasi E."/>
            <person name="Sahu N."/>
            <person name="Krizsan K."/>
            <person name="Balint B."/>
            <person name="Kovacs G.M."/>
            <person name="Kiss B."/>
            <person name="Cseklye J."/>
            <person name="Drula E."/>
            <person name="Henrissat B."/>
            <person name="Nagy I."/>
            <person name="Chovatia M."/>
            <person name="Adam C."/>
            <person name="LaButti K."/>
            <person name="Lipzen A."/>
            <person name="Riley R."/>
            <person name="Grigoriev I.V."/>
            <person name="Nagy L.G."/>
        </authorList>
    </citation>
    <scope>NUCLEOTIDE SEQUENCE [LARGE SCALE GENOMIC DNA]</scope>
    <source>
        <strain evidence="2 3">NL-1724</strain>
    </source>
</reference>
<protein>
    <submittedName>
        <fullName evidence="2">Lactonase, 7-bladed beta-propeller-domain-containing protein</fullName>
    </submittedName>
</protein>
<dbReference type="PANTHER" id="PTHR30344:SF1">
    <property type="entry name" value="6-PHOSPHOGLUCONOLACTONASE"/>
    <property type="match status" value="1"/>
</dbReference>
<evidence type="ECO:0000313" key="3">
    <source>
        <dbReference type="Proteomes" id="UP000320762"/>
    </source>
</evidence>
<dbReference type="InterPro" id="IPR050282">
    <property type="entry name" value="Cycloisomerase_2"/>
</dbReference>
<evidence type="ECO:0000313" key="2">
    <source>
        <dbReference type="EMBL" id="TRM59000.1"/>
    </source>
</evidence>
<dbReference type="InterPro" id="IPR015943">
    <property type="entry name" value="WD40/YVTN_repeat-like_dom_sf"/>
</dbReference>
<dbReference type="STRING" id="97359.A0A550C2H9"/>
<dbReference type="Proteomes" id="UP000320762">
    <property type="component" value="Unassembled WGS sequence"/>
</dbReference>
<dbReference type="SUPFAM" id="SSF63825">
    <property type="entry name" value="YWTD domain"/>
    <property type="match status" value="1"/>
</dbReference>
<dbReference type="EMBL" id="VDMD01000031">
    <property type="protein sequence ID" value="TRM59000.1"/>
    <property type="molecule type" value="Genomic_DNA"/>
</dbReference>
<proteinExistence type="inferred from homology"/>
<dbReference type="GO" id="GO:0017057">
    <property type="term" value="F:6-phosphogluconolactonase activity"/>
    <property type="evidence" value="ECO:0007669"/>
    <property type="project" value="TreeGrafter"/>
</dbReference>
<accession>A0A550C2H9</accession>